<gene>
    <name evidence="2" type="ORF">Esi_0455_0005</name>
</gene>
<dbReference type="InParanoid" id="D7G1P6"/>
<feature type="region of interest" description="Disordered" evidence="1">
    <location>
        <begin position="209"/>
        <end position="263"/>
    </location>
</feature>
<name>D7G1P6_ECTSI</name>
<evidence type="ECO:0000256" key="1">
    <source>
        <dbReference type="SAM" id="MobiDB-lite"/>
    </source>
</evidence>
<dbReference type="AlphaFoldDB" id="D7G1P6"/>
<feature type="region of interest" description="Disordered" evidence="1">
    <location>
        <begin position="95"/>
        <end position="123"/>
    </location>
</feature>
<keyword evidence="3" id="KW-1185">Reference proteome</keyword>
<feature type="compositionally biased region" description="Polar residues" evidence="1">
    <location>
        <begin position="95"/>
        <end position="109"/>
    </location>
</feature>
<evidence type="ECO:0000313" key="2">
    <source>
        <dbReference type="EMBL" id="CBJ33291.1"/>
    </source>
</evidence>
<evidence type="ECO:0000313" key="3">
    <source>
        <dbReference type="Proteomes" id="UP000002630"/>
    </source>
</evidence>
<dbReference type="EMBL" id="FN649760">
    <property type="protein sequence ID" value="CBJ33291.1"/>
    <property type="molecule type" value="Genomic_DNA"/>
</dbReference>
<dbReference type="OrthoDB" id="10438925at2759"/>
<dbReference type="Proteomes" id="UP000002630">
    <property type="component" value="Unassembled WGS sequence"/>
</dbReference>
<organism evidence="2 3">
    <name type="scientific">Ectocarpus siliculosus</name>
    <name type="common">Brown alga</name>
    <name type="synonym">Conferva siliculosa</name>
    <dbReference type="NCBI Taxonomy" id="2880"/>
    <lineage>
        <taxon>Eukaryota</taxon>
        <taxon>Sar</taxon>
        <taxon>Stramenopiles</taxon>
        <taxon>Ochrophyta</taxon>
        <taxon>PX clade</taxon>
        <taxon>Phaeophyceae</taxon>
        <taxon>Ectocarpales</taxon>
        <taxon>Ectocarpaceae</taxon>
        <taxon>Ectocarpus</taxon>
    </lineage>
</organism>
<protein>
    <submittedName>
        <fullName evidence="2">Uncharacterized protein</fullName>
    </submittedName>
</protein>
<sequence>MDIAEEMTAMAAVGLLAFSPQDEEGIGLQCSREALVSSLERDLQGPRVRVTLQGLYDMLVDGEHSHRAAVGEVLDTVSWEAFGLVVGCLERFATSPSPNSSGSVTGTFEKSSDEAETLTTSRDADDCAALSEGLALAMAEIFSPKELHLMTLEHLHAYTKARTVRVVLTILRRSTERMATARRSKFLEASLRPALKAAKRVGLVAAAGDAPAEPGLRQKSSGSDADEDPDDDGTGRDRGEEPPPPPPLLPTADGDMPSSAAYDAAASAAETAADFIGPLMEQASAERALLAVSGLPTAGRGEGRPAAAAVAASAGGSGHAVGSGEKEGVSASDLSLAAYIGFALSALELAGETSVCCTAAAAAAAAATGSEDNPAAGESLARAEERLIGIVVDSPLDLRFALLHGCRVSYASGVKRRRRKSEGGGEEGKSQLPAARLGGAVGLAEAAVNGALPWTLRGVSTLAYLVACEPRLRDKWLPLVWSRRTERRLFLPHAEVLMRDRSRRVANKGLELACFVAERLGGFPDRSGAYAFDWEPGDEEIDGAGDDGGGGGAWNGGGRQEVLVDVMVSCPLPGLRTRGHAALVAILSGADEASRFRLLRRLVELCPWPNLLRACRRGPLASLMADMDSRTGGLALARYAHKLDAVGGARADSGRAEAGAAWGRLGLREPKKLLQNRLLVQGLLDELRGAVITANNAGPEHFRLFILEDAAQQCLQELELAVV</sequence>
<proteinExistence type="predicted"/>
<reference evidence="2 3" key="1">
    <citation type="journal article" date="2010" name="Nature">
        <title>The Ectocarpus genome and the independent evolution of multicellularity in brown algae.</title>
        <authorList>
            <person name="Cock J.M."/>
            <person name="Sterck L."/>
            <person name="Rouze P."/>
            <person name="Scornet D."/>
            <person name="Allen A.E."/>
            <person name="Amoutzias G."/>
            <person name="Anthouard V."/>
            <person name="Artiguenave F."/>
            <person name="Aury J.M."/>
            <person name="Badger J.H."/>
            <person name="Beszteri B."/>
            <person name="Billiau K."/>
            <person name="Bonnet E."/>
            <person name="Bothwell J.H."/>
            <person name="Bowler C."/>
            <person name="Boyen C."/>
            <person name="Brownlee C."/>
            <person name="Carrano C.J."/>
            <person name="Charrier B."/>
            <person name="Cho G.Y."/>
            <person name="Coelho S.M."/>
            <person name="Collen J."/>
            <person name="Corre E."/>
            <person name="Da Silva C."/>
            <person name="Delage L."/>
            <person name="Delaroque N."/>
            <person name="Dittami S.M."/>
            <person name="Doulbeau S."/>
            <person name="Elias M."/>
            <person name="Farnham G."/>
            <person name="Gachon C.M."/>
            <person name="Gschloessl B."/>
            <person name="Heesch S."/>
            <person name="Jabbari K."/>
            <person name="Jubin C."/>
            <person name="Kawai H."/>
            <person name="Kimura K."/>
            <person name="Kloareg B."/>
            <person name="Kupper F.C."/>
            <person name="Lang D."/>
            <person name="Le Bail A."/>
            <person name="Leblanc C."/>
            <person name="Lerouge P."/>
            <person name="Lohr M."/>
            <person name="Lopez P.J."/>
            <person name="Martens C."/>
            <person name="Maumus F."/>
            <person name="Michel G."/>
            <person name="Miranda-Saavedra D."/>
            <person name="Morales J."/>
            <person name="Moreau H."/>
            <person name="Motomura T."/>
            <person name="Nagasato C."/>
            <person name="Napoli C.A."/>
            <person name="Nelson D.R."/>
            <person name="Nyvall-Collen P."/>
            <person name="Peters A.F."/>
            <person name="Pommier C."/>
            <person name="Potin P."/>
            <person name="Poulain J."/>
            <person name="Quesneville H."/>
            <person name="Read B."/>
            <person name="Rensing S.A."/>
            <person name="Ritter A."/>
            <person name="Rousvoal S."/>
            <person name="Samanta M."/>
            <person name="Samson G."/>
            <person name="Schroeder D.C."/>
            <person name="Segurens B."/>
            <person name="Strittmatter M."/>
            <person name="Tonon T."/>
            <person name="Tregear J.W."/>
            <person name="Valentin K."/>
            <person name="von Dassow P."/>
            <person name="Yamagishi T."/>
            <person name="Van de Peer Y."/>
            <person name="Wincker P."/>
        </authorList>
    </citation>
    <scope>NUCLEOTIDE SEQUENCE [LARGE SCALE GENOMIC DNA]</scope>
    <source>
        <strain evidence="3">Ec32 / CCAP1310/4</strain>
    </source>
</reference>
<accession>D7G1P6</accession>